<evidence type="ECO:0000259" key="1">
    <source>
        <dbReference type="Pfam" id="PF00144"/>
    </source>
</evidence>
<dbReference type="AlphaFoldDB" id="A0A4R6Y0X8"/>
<dbReference type="RefSeq" id="WP_099019220.1">
    <property type="nucleotide sequence ID" value="NZ_NIHB01000002.1"/>
</dbReference>
<dbReference type="Proteomes" id="UP000295724">
    <property type="component" value="Unassembled WGS sequence"/>
</dbReference>
<evidence type="ECO:0000313" key="2">
    <source>
        <dbReference type="EMBL" id="TDR22588.1"/>
    </source>
</evidence>
<feature type="domain" description="Beta-lactamase-related" evidence="1">
    <location>
        <begin position="35"/>
        <end position="342"/>
    </location>
</feature>
<dbReference type="InterPro" id="IPR050491">
    <property type="entry name" value="AmpC-like"/>
</dbReference>
<dbReference type="PANTHER" id="PTHR46825">
    <property type="entry name" value="D-ALANYL-D-ALANINE-CARBOXYPEPTIDASE/ENDOPEPTIDASE AMPH"/>
    <property type="match status" value="1"/>
</dbReference>
<keyword evidence="3" id="KW-1185">Reference proteome</keyword>
<accession>A0A4R6Y0X8</accession>
<dbReference type="SUPFAM" id="SSF56601">
    <property type="entry name" value="beta-lactamase/transpeptidase-like"/>
    <property type="match status" value="1"/>
</dbReference>
<proteinExistence type="predicted"/>
<reference evidence="2 3" key="1">
    <citation type="submission" date="2019-03" db="EMBL/GenBank/DDBJ databases">
        <title>Genomic Encyclopedia of Type Strains, Phase IV (KMG-IV): sequencing the most valuable type-strain genomes for metagenomic binning, comparative biology and taxonomic classification.</title>
        <authorList>
            <person name="Goeker M."/>
        </authorList>
    </citation>
    <scope>NUCLEOTIDE SEQUENCE [LARGE SCALE GENOMIC DNA]</scope>
    <source>
        <strain evidence="2 3">DSM 25488</strain>
    </source>
</reference>
<dbReference type="OrthoDB" id="119951at2"/>
<dbReference type="InterPro" id="IPR012338">
    <property type="entry name" value="Beta-lactam/transpept-like"/>
</dbReference>
<organism evidence="2 3">
    <name type="scientific">Marinicella litoralis</name>
    <dbReference type="NCBI Taxonomy" id="644220"/>
    <lineage>
        <taxon>Bacteria</taxon>
        <taxon>Pseudomonadati</taxon>
        <taxon>Pseudomonadota</taxon>
        <taxon>Gammaproteobacteria</taxon>
        <taxon>Lysobacterales</taxon>
        <taxon>Marinicellaceae</taxon>
        <taxon>Marinicella</taxon>
    </lineage>
</organism>
<dbReference type="PANTHER" id="PTHR46825:SF9">
    <property type="entry name" value="BETA-LACTAMASE-RELATED DOMAIN-CONTAINING PROTEIN"/>
    <property type="match status" value="1"/>
</dbReference>
<dbReference type="Gene3D" id="3.40.710.10">
    <property type="entry name" value="DD-peptidase/beta-lactamase superfamily"/>
    <property type="match status" value="1"/>
</dbReference>
<evidence type="ECO:0000313" key="3">
    <source>
        <dbReference type="Proteomes" id="UP000295724"/>
    </source>
</evidence>
<dbReference type="Pfam" id="PF00144">
    <property type="entry name" value="Beta-lactamase"/>
    <property type="match status" value="1"/>
</dbReference>
<dbReference type="InterPro" id="IPR001466">
    <property type="entry name" value="Beta-lactam-related"/>
</dbReference>
<sequence>MKKYFVMVCLWAFVAQSQAKSDGRQIDQILHDLFGQAGPGGAALVVKDGKTIYRKAFGMANLELNVKMTPEHIFRVGSITKQFTAVAILQLVEAGKIDLDADITEYIKDYPTHGHHISIKHLLNHTSGIKSYTGMSKWDHEVHKKDFTPSALIDFFKNEPMDFAPGEQFKYNNSGYILLGHIIELVSGESYADYIENHIFKPLNMNHSSYGSTSKIINNRAYGYAQADGEYKNADFLSMTQPYAAGSLLSTVDDIHTWYKAIMADQVISQESRAMAHQMGVLNNGEKIGYGFGWNIGNLQGSPMIEHGGGINGFLTASLILPQENVFVAVFSNCMCNYPGDAVNEIAAIVIDKPFAFEKISLDEALLQSYQGVYEITPDNTRIITFDEGKLFSMRTGGAKYEIHPFAKDQFFFEDSILSLIFNRNEAGEIQSVTMKSTGQDQTWIKTDKPIPSVNAIEMDPTILAKYVGKYELAPEFHINLFITDGVMYAQATGQQKNELVATAMNQFTLKNTDIKLTINMDNANQVEGLTLHQNGHHEAKKVE</sequence>
<dbReference type="EMBL" id="SNZB01000002">
    <property type="protein sequence ID" value="TDR22588.1"/>
    <property type="molecule type" value="Genomic_DNA"/>
</dbReference>
<name>A0A4R6Y0X8_9GAMM</name>
<comment type="caution">
    <text evidence="2">The sequence shown here is derived from an EMBL/GenBank/DDBJ whole genome shotgun (WGS) entry which is preliminary data.</text>
</comment>
<protein>
    <submittedName>
        <fullName evidence="2">CubicO group peptidase (Beta-lactamase class C family)</fullName>
    </submittedName>
</protein>
<gene>
    <name evidence="2" type="ORF">C8D91_1080</name>
</gene>